<dbReference type="STRING" id="1884261.A0A5C3Q2K8"/>
<dbReference type="NCBIfam" id="NF041278">
    <property type="entry name" value="CmcJ_NvfI_EfuI"/>
    <property type="match status" value="1"/>
</dbReference>
<evidence type="ECO:0000256" key="1">
    <source>
        <dbReference type="ARBA" id="ARBA00023604"/>
    </source>
</evidence>
<reference evidence="2 3" key="1">
    <citation type="journal article" date="2019" name="Nat. Ecol. Evol.">
        <title>Megaphylogeny resolves global patterns of mushroom evolution.</title>
        <authorList>
            <person name="Varga T."/>
            <person name="Krizsan K."/>
            <person name="Foldi C."/>
            <person name="Dima B."/>
            <person name="Sanchez-Garcia M."/>
            <person name="Sanchez-Ramirez S."/>
            <person name="Szollosi G.J."/>
            <person name="Szarkandi J.G."/>
            <person name="Papp V."/>
            <person name="Albert L."/>
            <person name="Andreopoulos W."/>
            <person name="Angelini C."/>
            <person name="Antonin V."/>
            <person name="Barry K.W."/>
            <person name="Bougher N.L."/>
            <person name="Buchanan P."/>
            <person name="Buyck B."/>
            <person name="Bense V."/>
            <person name="Catcheside P."/>
            <person name="Chovatia M."/>
            <person name="Cooper J."/>
            <person name="Damon W."/>
            <person name="Desjardin D."/>
            <person name="Finy P."/>
            <person name="Geml J."/>
            <person name="Haridas S."/>
            <person name="Hughes K."/>
            <person name="Justo A."/>
            <person name="Karasinski D."/>
            <person name="Kautmanova I."/>
            <person name="Kiss B."/>
            <person name="Kocsube S."/>
            <person name="Kotiranta H."/>
            <person name="LaButti K.M."/>
            <person name="Lechner B.E."/>
            <person name="Liimatainen K."/>
            <person name="Lipzen A."/>
            <person name="Lukacs Z."/>
            <person name="Mihaltcheva S."/>
            <person name="Morgado L.N."/>
            <person name="Niskanen T."/>
            <person name="Noordeloos M.E."/>
            <person name="Ohm R.A."/>
            <person name="Ortiz-Santana B."/>
            <person name="Ovrebo C."/>
            <person name="Racz N."/>
            <person name="Riley R."/>
            <person name="Savchenko A."/>
            <person name="Shiryaev A."/>
            <person name="Soop K."/>
            <person name="Spirin V."/>
            <person name="Szebenyi C."/>
            <person name="Tomsovsky M."/>
            <person name="Tulloss R.E."/>
            <person name="Uehling J."/>
            <person name="Grigoriev I.V."/>
            <person name="Vagvolgyi C."/>
            <person name="Papp T."/>
            <person name="Martin F.M."/>
            <person name="Miettinen O."/>
            <person name="Hibbett D.S."/>
            <person name="Nagy L.G."/>
        </authorList>
    </citation>
    <scope>NUCLEOTIDE SEQUENCE [LARGE SCALE GENOMIC DNA]</scope>
    <source>
        <strain evidence="2 3">CBS 309.79</strain>
    </source>
</reference>
<proteinExistence type="inferred from homology"/>
<dbReference type="GO" id="GO:0016491">
    <property type="term" value="F:oxidoreductase activity"/>
    <property type="evidence" value="ECO:0007669"/>
    <property type="project" value="InterPro"/>
</dbReference>
<dbReference type="PANTHER" id="PTHR34598">
    <property type="entry name" value="BLL6449 PROTEIN"/>
    <property type="match status" value="1"/>
</dbReference>
<name>A0A5C3Q2K8_9AGAR</name>
<organism evidence="2 3">
    <name type="scientific">Pterulicium gracile</name>
    <dbReference type="NCBI Taxonomy" id="1884261"/>
    <lineage>
        <taxon>Eukaryota</taxon>
        <taxon>Fungi</taxon>
        <taxon>Dikarya</taxon>
        <taxon>Basidiomycota</taxon>
        <taxon>Agaricomycotina</taxon>
        <taxon>Agaricomycetes</taxon>
        <taxon>Agaricomycetidae</taxon>
        <taxon>Agaricales</taxon>
        <taxon>Pleurotineae</taxon>
        <taxon>Pterulaceae</taxon>
        <taxon>Pterulicium</taxon>
    </lineage>
</organism>
<accession>A0A5C3Q2K8</accession>
<dbReference type="AlphaFoldDB" id="A0A5C3Q2K8"/>
<gene>
    <name evidence="2" type="ORF">BDV98DRAFT_597711</name>
</gene>
<evidence type="ECO:0000313" key="3">
    <source>
        <dbReference type="Proteomes" id="UP000305067"/>
    </source>
</evidence>
<dbReference type="PANTHER" id="PTHR34598:SF3">
    <property type="entry name" value="OXIDOREDUCTASE AN1597"/>
    <property type="match status" value="1"/>
</dbReference>
<protein>
    <submittedName>
        <fullName evidence="2">Uncharacterized protein</fullName>
    </submittedName>
</protein>
<dbReference type="OrthoDB" id="412788at2759"/>
<dbReference type="EMBL" id="ML178862">
    <property type="protein sequence ID" value="TFK96335.1"/>
    <property type="molecule type" value="Genomic_DNA"/>
</dbReference>
<keyword evidence="3" id="KW-1185">Reference proteome</keyword>
<sequence>MSPQFNAQRRSVYRTWLSSHERFIGRYDVPGQQQMPLAIIAYQLLEKRFQILNLWRPITNAALEWPLALCDYKTVDEKQDALVTTLIYPQGDPVELFSIKYNPNQKWKYLRDMGLDEGVFIKCVQDGSVAVFAAHTAFEDPSSPVGVPHRESIEARTLVFYD</sequence>
<dbReference type="Proteomes" id="UP000305067">
    <property type="component" value="Unassembled WGS sequence"/>
</dbReference>
<evidence type="ECO:0000313" key="2">
    <source>
        <dbReference type="EMBL" id="TFK96335.1"/>
    </source>
</evidence>
<dbReference type="InterPro" id="IPR044053">
    <property type="entry name" value="AsaB-like"/>
</dbReference>
<comment type="similarity">
    <text evidence="1">Belongs to the asaB hydroxylase/desaturase family.</text>
</comment>